<accession>A0A4R6NZ03</accession>
<reference evidence="1 2" key="1">
    <citation type="submission" date="2019-03" db="EMBL/GenBank/DDBJ databases">
        <title>Genomic Encyclopedia of Type Strains, Phase IV (KMG-IV): sequencing the most valuable type-strain genomes for metagenomic binning, comparative biology and taxonomic classification.</title>
        <authorList>
            <person name="Goeker M."/>
        </authorList>
    </citation>
    <scope>NUCLEOTIDE SEQUENCE [LARGE SCALE GENOMIC DNA]</scope>
    <source>
        <strain evidence="1 2">DSM 44496</strain>
    </source>
</reference>
<dbReference type="AlphaFoldDB" id="A0A4R6NZ03"/>
<proteinExistence type="predicted"/>
<evidence type="ECO:0000313" key="2">
    <source>
        <dbReference type="Proteomes" id="UP000295087"/>
    </source>
</evidence>
<protein>
    <submittedName>
        <fullName evidence="1">Uncharacterized protein</fullName>
    </submittedName>
</protein>
<evidence type="ECO:0000313" key="1">
    <source>
        <dbReference type="EMBL" id="TDP28606.1"/>
    </source>
</evidence>
<dbReference type="Proteomes" id="UP000295087">
    <property type="component" value="Unassembled WGS sequence"/>
</dbReference>
<comment type="caution">
    <text evidence="1">The sequence shown here is derived from an EMBL/GenBank/DDBJ whole genome shotgun (WGS) entry which is preliminary data.</text>
</comment>
<dbReference type="EMBL" id="SNXK01000016">
    <property type="protein sequence ID" value="TDP28606.1"/>
    <property type="molecule type" value="Genomic_DNA"/>
</dbReference>
<keyword evidence="2" id="KW-1185">Reference proteome</keyword>
<sequence length="147" mass="15715">MNSPRVLLVDKVIHRASTYRNVCGFDAFVRESTGQIVLRTGTVGAVELPSELGHRVIAALTWPGPVIVHTDTPEPVVTILTGPVPTHLRSGGSFATLSAAGAVLVPDGDEVLLPSPRDPARRWLPHEPLDPYRPSAEVVVTTISACR</sequence>
<gene>
    <name evidence="1" type="ORF">DFR75_1164</name>
</gene>
<organism evidence="1 2">
    <name type="scientific">Nocardia ignorata</name>
    <dbReference type="NCBI Taxonomy" id="145285"/>
    <lineage>
        <taxon>Bacteria</taxon>
        <taxon>Bacillati</taxon>
        <taxon>Actinomycetota</taxon>
        <taxon>Actinomycetes</taxon>
        <taxon>Mycobacteriales</taxon>
        <taxon>Nocardiaceae</taxon>
        <taxon>Nocardia</taxon>
    </lineage>
</organism>
<name>A0A4R6NZ03_NOCIG</name>